<organism evidence="1 2">
    <name type="scientific">Acanthocheilonema viteae</name>
    <name type="common">Filarial nematode worm</name>
    <name type="synonym">Dipetalonema viteae</name>
    <dbReference type="NCBI Taxonomy" id="6277"/>
    <lineage>
        <taxon>Eukaryota</taxon>
        <taxon>Metazoa</taxon>
        <taxon>Ecdysozoa</taxon>
        <taxon>Nematoda</taxon>
        <taxon>Chromadorea</taxon>
        <taxon>Rhabditida</taxon>
        <taxon>Spirurina</taxon>
        <taxon>Spiruromorpha</taxon>
        <taxon>Filarioidea</taxon>
        <taxon>Onchocercidae</taxon>
        <taxon>Acanthocheilonema</taxon>
    </lineage>
</organism>
<evidence type="ECO:0000313" key="2">
    <source>
        <dbReference type="Proteomes" id="UP000276991"/>
    </source>
</evidence>
<dbReference type="EMBL" id="UPTC01000496">
    <property type="protein sequence ID" value="VBB28901.1"/>
    <property type="molecule type" value="Genomic_DNA"/>
</dbReference>
<sequence>MGVGREEKSEWSEPVVLHVVDRGQTNNLGIAFEELVKKMGEKAHPELTWRPIRAAGQGVPGRVSMQTGS</sequence>
<dbReference type="OrthoDB" id="10365557at2759"/>
<dbReference type="Proteomes" id="UP000276991">
    <property type="component" value="Unassembled WGS sequence"/>
</dbReference>
<reference evidence="1 2" key="1">
    <citation type="submission" date="2018-08" db="EMBL/GenBank/DDBJ databases">
        <authorList>
            <person name="Laetsch R D."/>
            <person name="Stevens L."/>
            <person name="Kumar S."/>
            <person name="Blaxter L. M."/>
        </authorList>
    </citation>
    <scope>NUCLEOTIDE SEQUENCE [LARGE SCALE GENOMIC DNA]</scope>
</reference>
<proteinExistence type="predicted"/>
<name>A0A498SFX5_ACAVI</name>
<accession>A0A498SFX5</accession>
<evidence type="ECO:0000313" key="1">
    <source>
        <dbReference type="EMBL" id="VBB28901.1"/>
    </source>
</evidence>
<gene>
    <name evidence="1" type="ORF">NAV_LOCUS3724</name>
</gene>
<keyword evidence="2" id="KW-1185">Reference proteome</keyword>
<dbReference type="AlphaFoldDB" id="A0A498SFX5"/>
<protein>
    <submittedName>
        <fullName evidence="1">Uncharacterized protein</fullName>
    </submittedName>
</protein>